<name>A0A1S2VJ34_9BACT</name>
<comment type="caution">
    <text evidence="2">The sequence shown here is derived from an EMBL/GenBank/DDBJ whole genome shotgun (WGS) entry which is preliminary data.</text>
</comment>
<accession>A0A1S2VJ34</accession>
<dbReference type="OrthoDB" id="9791261at2"/>
<evidence type="ECO:0000313" key="2">
    <source>
        <dbReference type="EMBL" id="OIN58226.1"/>
    </source>
</evidence>
<dbReference type="Proteomes" id="UP000181790">
    <property type="component" value="Unassembled WGS sequence"/>
</dbReference>
<protein>
    <submittedName>
        <fullName evidence="2">Transporter</fullName>
    </submittedName>
</protein>
<dbReference type="Pfam" id="PF02321">
    <property type="entry name" value="OEP"/>
    <property type="match status" value="2"/>
</dbReference>
<sequence length="418" mass="47574">MRFILVLIGLFITLTGTAQDTLRLSMRQADSLFLRTNVLLLAERFRIEAAQAEVIQASLLQNPTVSFELSAFNSASRTKVLDVGRQGQKIVSAEQLLFTGGKRNKRIALAQESARLTEYEFTDLLRGLRFELRSRFYDTYFQQQTINRYTQQIQTIQQTVDAFEKQYERNNVSLRELLRLKALLFQLRNDRTDILFQLAENQQSLRTLLGTEFPVVPVVNEAGLLSYSINGLSADSLRDTALRQRSDLKATQSLTKQAELNYNLQKALAKPDVRLAGTYDQAGSYIPHYVGVGLAVDLPVFNRNQGAIKSARSQISYQQQYEKQKQLQIANEVSTAFDKVVTVERMMQSVEGRFTDQFEQLNLGITLNFGKGNISLLEFVDLIETYNESIRELNRLKADRIGAYEALTYAVGQDLFSR</sequence>
<reference evidence="2 3" key="1">
    <citation type="submission" date="2016-10" db="EMBL/GenBank/DDBJ databases">
        <title>Arsenicibacter rosenii gen. nov., sp. nov., an efficient arsenic-methylating bacterium isolated from an arsenic-contaminated paddy soil.</title>
        <authorList>
            <person name="Huang K."/>
        </authorList>
    </citation>
    <scope>NUCLEOTIDE SEQUENCE [LARGE SCALE GENOMIC DNA]</scope>
    <source>
        <strain evidence="2 3">SM-1</strain>
    </source>
</reference>
<dbReference type="InterPro" id="IPR003423">
    <property type="entry name" value="OMP_efflux"/>
</dbReference>
<evidence type="ECO:0000313" key="3">
    <source>
        <dbReference type="Proteomes" id="UP000181790"/>
    </source>
</evidence>
<evidence type="ECO:0000256" key="1">
    <source>
        <dbReference type="ARBA" id="ARBA00007613"/>
    </source>
</evidence>
<dbReference type="InterPro" id="IPR010131">
    <property type="entry name" value="MdtP/NodT-like"/>
</dbReference>
<comment type="similarity">
    <text evidence="1">Belongs to the outer membrane factor (OMF) (TC 1.B.17) family.</text>
</comment>
<dbReference type="AlphaFoldDB" id="A0A1S2VJ34"/>
<dbReference type="RefSeq" id="WP_071503898.1">
    <property type="nucleotide sequence ID" value="NZ_MORL01000007.1"/>
</dbReference>
<dbReference type="Gene3D" id="1.20.1600.10">
    <property type="entry name" value="Outer membrane efflux proteins (OEP)"/>
    <property type="match status" value="1"/>
</dbReference>
<dbReference type="GO" id="GO:0015562">
    <property type="term" value="F:efflux transmembrane transporter activity"/>
    <property type="evidence" value="ECO:0007669"/>
    <property type="project" value="InterPro"/>
</dbReference>
<dbReference type="EMBL" id="MORL01000007">
    <property type="protein sequence ID" value="OIN58226.1"/>
    <property type="molecule type" value="Genomic_DNA"/>
</dbReference>
<dbReference type="PANTHER" id="PTHR30203">
    <property type="entry name" value="OUTER MEMBRANE CATION EFFLUX PROTEIN"/>
    <property type="match status" value="1"/>
</dbReference>
<dbReference type="SUPFAM" id="SSF56954">
    <property type="entry name" value="Outer membrane efflux proteins (OEP)"/>
    <property type="match status" value="1"/>
</dbReference>
<organism evidence="2 3">
    <name type="scientific">Arsenicibacter rosenii</name>
    <dbReference type="NCBI Taxonomy" id="1750698"/>
    <lineage>
        <taxon>Bacteria</taxon>
        <taxon>Pseudomonadati</taxon>
        <taxon>Bacteroidota</taxon>
        <taxon>Cytophagia</taxon>
        <taxon>Cytophagales</taxon>
        <taxon>Spirosomataceae</taxon>
        <taxon>Arsenicibacter</taxon>
    </lineage>
</organism>
<gene>
    <name evidence="2" type="ORF">BLX24_14540</name>
</gene>
<dbReference type="PANTHER" id="PTHR30203:SF23">
    <property type="entry name" value="OUTER MEMBRANE EFFLUX PROTEIN"/>
    <property type="match status" value="1"/>
</dbReference>
<proteinExistence type="inferred from homology"/>
<keyword evidence="3" id="KW-1185">Reference proteome</keyword>